<feature type="region of interest" description="Disordered" evidence="1">
    <location>
        <begin position="1"/>
        <end position="22"/>
    </location>
</feature>
<dbReference type="EMBL" id="LAZR01007191">
    <property type="protein sequence ID" value="KKM86848.1"/>
    <property type="molecule type" value="Genomic_DNA"/>
</dbReference>
<accession>A0A0F9KYQ1</accession>
<feature type="region of interest" description="Disordered" evidence="1">
    <location>
        <begin position="266"/>
        <end position="287"/>
    </location>
</feature>
<dbReference type="AlphaFoldDB" id="A0A0F9KYQ1"/>
<comment type="caution">
    <text evidence="2">The sequence shown here is derived from an EMBL/GenBank/DDBJ whole genome shotgun (WGS) entry which is preliminary data.</text>
</comment>
<sequence>ELGTLKQKWEESKADTQRTLAENPPEVRVGLSSKRLADKILKTTEIPEENRTPAQIKFLERYQALEETQNNVITAGNMQGDERKITLNKLKNDVEINRLRERLTTHRTILRVLNSKIENPKTSSRLKDELLREKESQSHKLEMATNRQNVLEKKPSFNDKVLDAKVRENKATAEYRDKINEINESDSNEEMSNLPKFEPTKEDLEAAVTKVNSPSNSVYIANNPILDEPIDESATIDEINKRMTDLMQERKAEPAVKAIIDKLTQSEKEADDSDKGLIRLSECMRSK</sequence>
<proteinExistence type="predicted"/>
<evidence type="ECO:0000313" key="2">
    <source>
        <dbReference type="EMBL" id="KKM86848.1"/>
    </source>
</evidence>
<gene>
    <name evidence="2" type="ORF">LCGC14_1274870</name>
</gene>
<evidence type="ECO:0000256" key="1">
    <source>
        <dbReference type="SAM" id="MobiDB-lite"/>
    </source>
</evidence>
<reference evidence="2" key="1">
    <citation type="journal article" date="2015" name="Nature">
        <title>Complex archaea that bridge the gap between prokaryotes and eukaryotes.</title>
        <authorList>
            <person name="Spang A."/>
            <person name="Saw J.H."/>
            <person name="Jorgensen S.L."/>
            <person name="Zaremba-Niedzwiedzka K."/>
            <person name="Martijn J."/>
            <person name="Lind A.E."/>
            <person name="van Eijk R."/>
            <person name="Schleper C."/>
            <person name="Guy L."/>
            <person name="Ettema T.J."/>
        </authorList>
    </citation>
    <scope>NUCLEOTIDE SEQUENCE</scope>
</reference>
<name>A0A0F9KYQ1_9ZZZZ</name>
<organism evidence="2">
    <name type="scientific">marine sediment metagenome</name>
    <dbReference type="NCBI Taxonomy" id="412755"/>
    <lineage>
        <taxon>unclassified sequences</taxon>
        <taxon>metagenomes</taxon>
        <taxon>ecological metagenomes</taxon>
    </lineage>
</organism>
<protein>
    <submittedName>
        <fullName evidence="2">Uncharacterized protein</fullName>
    </submittedName>
</protein>
<feature type="compositionally biased region" description="Basic and acidic residues" evidence="1">
    <location>
        <begin position="7"/>
        <end position="16"/>
    </location>
</feature>
<feature type="non-terminal residue" evidence="2">
    <location>
        <position position="1"/>
    </location>
</feature>